<dbReference type="AlphaFoldDB" id="A0A8C9T6Y6"/>
<proteinExistence type="predicted"/>
<comment type="subcellular location">
    <subcellularLocation>
        <location evidence="1">Membrane</location>
        <topology evidence="1">Multi-pass membrane protein</topology>
    </subcellularLocation>
</comment>
<protein>
    <submittedName>
        <fullName evidence="7">DC-STAMP domain containing 1</fullName>
    </submittedName>
</protein>
<reference evidence="7" key="3">
    <citation type="submission" date="2025-09" db="UniProtKB">
        <authorList>
            <consortium name="Ensembl"/>
        </authorList>
    </citation>
    <scope>IDENTIFICATION</scope>
</reference>
<evidence type="ECO:0000313" key="7">
    <source>
        <dbReference type="Ensembl" id="ENSSFOP00015044014.1"/>
    </source>
</evidence>
<feature type="transmembrane region" description="Helical" evidence="5">
    <location>
        <begin position="108"/>
        <end position="127"/>
    </location>
</feature>
<evidence type="ECO:0000256" key="5">
    <source>
        <dbReference type="SAM" id="Phobius"/>
    </source>
</evidence>
<reference evidence="7 8" key="1">
    <citation type="submission" date="2019-04" db="EMBL/GenBank/DDBJ databases">
        <authorList>
            <consortium name="Wellcome Sanger Institute Data Sharing"/>
        </authorList>
    </citation>
    <scope>NUCLEOTIDE SEQUENCE [LARGE SCALE GENOMIC DNA]</scope>
</reference>
<sequence>SDDCNLCCMVFPQLTGLLKLVSLVFCIGMLLSIDWVLYHIFDIVRRHILMEYSVTSSHHVEINVGGQSMLAKLLQRTIRAFNRTSKFDMKSTNRNCLPHPRALSQEDYLWILIPLLMMAVMCCLQVYTNRLRRVIAAFYFPKVKRSFPHALARCGPAWDKQLQQMRVCVY</sequence>
<keyword evidence="2 5" id="KW-0812">Transmembrane</keyword>
<dbReference type="Pfam" id="PF07782">
    <property type="entry name" value="DC_STAMP"/>
    <property type="match status" value="1"/>
</dbReference>
<evidence type="ECO:0000259" key="6">
    <source>
        <dbReference type="Pfam" id="PF07782"/>
    </source>
</evidence>
<evidence type="ECO:0000256" key="3">
    <source>
        <dbReference type="ARBA" id="ARBA00022989"/>
    </source>
</evidence>
<dbReference type="InterPro" id="IPR051856">
    <property type="entry name" value="CSR-E3_Ligase_Protein"/>
</dbReference>
<evidence type="ECO:0000313" key="8">
    <source>
        <dbReference type="Proteomes" id="UP000694397"/>
    </source>
</evidence>
<accession>A0A8C9T6Y6</accession>
<keyword evidence="3 5" id="KW-1133">Transmembrane helix</keyword>
<keyword evidence="8" id="KW-1185">Reference proteome</keyword>
<feature type="transmembrane region" description="Helical" evidence="5">
    <location>
        <begin position="20"/>
        <end position="41"/>
    </location>
</feature>
<dbReference type="Ensembl" id="ENSSFOT00015064612.1">
    <property type="protein sequence ID" value="ENSSFOP00015044014.1"/>
    <property type="gene ID" value="ENSSFOG00015010412.2"/>
</dbReference>
<evidence type="ECO:0000256" key="2">
    <source>
        <dbReference type="ARBA" id="ARBA00022692"/>
    </source>
</evidence>
<name>A0A8C9T6Y6_SCLFO</name>
<dbReference type="PANTHER" id="PTHR21041:SF17">
    <property type="entry name" value="E3 UBIQUITIN-PROTEIN LIGASE DCST1"/>
    <property type="match status" value="1"/>
</dbReference>
<dbReference type="Proteomes" id="UP000694397">
    <property type="component" value="Chromosome 18"/>
</dbReference>
<evidence type="ECO:0000256" key="1">
    <source>
        <dbReference type="ARBA" id="ARBA00004141"/>
    </source>
</evidence>
<dbReference type="InterPro" id="IPR012858">
    <property type="entry name" value="DC_STAMP-like"/>
</dbReference>
<evidence type="ECO:0000256" key="4">
    <source>
        <dbReference type="ARBA" id="ARBA00023136"/>
    </source>
</evidence>
<dbReference type="PANTHER" id="PTHR21041">
    <property type="entry name" value="DENDRITIC CELL-SPECIFIC TRANSMEMBRANE PROTEIN"/>
    <property type="match status" value="1"/>
</dbReference>
<organism evidence="7 8">
    <name type="scientific">Scleropages formosus</name>
    <name type="common">Asian bonytongue</name>
    <name type="synonym">Osteoglossum formosum</name>
    <dbReference type="NCBI Taxonomy" id="113540"/>
    <lineage>
        <taxon>Eukaryota</taxon>
        <taxon>Metazoa</taxon>
        <taxon>Chordata</taxon>
        <taxon>Craniata</taxon>
        <taxon>Vertebrata</taxon>
        <taxon>Euteleostomi</taxon>
        <taxon>Actinopterygii</taxon>
        <taxon>Neopterygii</taxon>
        <taxon>Teleostei</taxon>
        <taxon>Osteoglossocephala</taxon>
        <taxon>Osteoglossomorpha</taxon>
        <taxon>Osteoglossiformes</taxon>
        <taxon>Osteoglossidae</taxon>
        <taxon>Scleropages</taxon>
    </lineage>
</organism>
<dbReference type="GeneTree" id="ENSGT00940000153269"/>
<feature type="domain" description="Dendritic cell-specific transmembrane protein-like" evidence="6">
    <location>
        <begin position="15"/>
        <end position="145"/>
    </location>
</feature>
<reference evidence="7" key="2">
    <citation type="submission" date="2025-08" db="UniProtKB">
        <authorList>
            <consortium name="Ensembl"/>
        </authorList>
    </citation>
    <scope>IDENTIFICATION</scope>
</reference>
<keyword evidence="4 5" id="KW-0472">Membrane</keyword>
<dbReference type="GO" id="GO:0016020">
    <property type="term" value="C:membrane"/>
    <property type="evidence" value="ECO:0007669"/>
    <property type="project" value="UniProtKB-SubCell"/>
</dbReference>